<evidence type="ECO:0008006" key="5">
    <source>
        <dbReference type="Google" id="ProtNLM"/>
    </source>
</evidence>
<dbReference type="Proteomes" id="UP001156389">
    <property type="component" value="Unassembled WGS sequence"/>
</dbReference>
<comment type="caution">
    <text evidence="3">The sequence shown here is derived from an EMBL/GenBank/DDBJ whole genome shotgun (WGS) entry which is preliminary data.</text>
</comment>
<feature type="transmembrane region" description="Helical" evidence="2">
    <location>
        <begin position="9"/>
        <end position="27"/>
    </location>
</feature>
<evidence type="ECO:0000256" key="1">
    <source>
        <dbReference type="SAM" id="MobiDB-lite"/>
    </source>
</evidence>
<name>A0ABT2JV70_9ACTN</name>
<accession>A0ABT2JV70</accession>
<feature type="region of interest" description="Disordered" evidence="1">
    <location>
        <begin position="62"/>
        <end position="113"/>
    </location>
</feature>
<keyword evidence="4" id="KW-1185">Reference proteome</keyword>
<reference evidence="3 4" key="1">
    <citation type="submission" date="2021-10" db="EMBL/GenBank/DDBJ databases">
        <title>Streptomyces gossypii sp. nov., isolated from soil collected from cotton field.</title>
        <authorList>
            <person name="Ge X."/>
            <person name="Chen X."/>
            <person name="Liu W."/>
        </authorList>
    </citation>
    <scope>NUCLEOTIDE SEQUENCE [LARGE SCALE GENOMIC DNA]</scope>
    <source>
        <strain evidence="3 4">N2-109</strain>
    </source>
</reference>
<gene>
    <name evidence="3" type="ORF">LHJ74_15265</name>
</gene>
<organism evidence="3 4">
    <name type="scientific">Streptomyces gossypii</name>
    <dbReference type="NCBI Taxonomy" id="2883101"/>
    <lineage>
        <taxon>Bacteria</taxon>
        <taxon>Bacillati</taxon>
        <taxon>Actinomycetota</taxon>
        <taxon>Actinomycetes</taxon>
        <taxon>Kitasatosporales</taxon>
        <taxon>Streptomycetaceae</taxon>
        <taxon>Streptomyces</taxon>
    </lineage>
</organism>
<keyword evidence="2" id="KW-1133">Transmembrane helix</keyword>
<dbReference type="RefSeq" id="WP_260218569.1">
    <property type="nucleotide sequence ID" value="NZ_JAJAGO010000006.1"/>
</dbReference>
<keyword evidence="2" id="KW-0472">Membrane</keyword>
<keyword evidence="2" id="KW-0812">Transmembrane</keyword>
<dbReference type="EMBL" id="JAJAGO010000006">
    <property type="protein sequence ID" value="MCT2591250.1"/>
    <property type="molecule type" value="Genomic_DNA"/>
</dbReference>
<protein>
    <recommendedName>
        <fullName evidence="5">Secreted protein</fullName>
    </recommendedName>
</protein>
<evidence type="ECO:0000256" key="2">
    <source>
        <dbReference type="SAM" id="Phobius"/>
    </source>
</evidence>
<sequence length="113" mass="11150">MPRPAPAQLAYGLVTVVCSTLAMLLLSDATSGMAVMLIAVVALALGLLVALTAPLVRSRREDAATEAGAGLTAPATAPASAVTGTAATSTAAAGTSPAATEHRTRVPQASLRR</sequence>
<evidence type="ECO:0000313" key="3">
    <source>
        <dbReference type="EMBL" id="MCT2591250.1"/>
    </source>
</evidence>
<evidence type="ECO:0000313" key="4">
    <source>
        <dbReference type="Proteomes" id="UP001156389"/>
    </source>
</evidence>
<feature type="compositionally biased region" description="Low complexity" evidence="1">
    <location>
        <begin position="65"/>
        <end position="99"/>
    </location>
</feature>
<feature type="transmembrane region" description="Helical" evidence="2">
    <location>
        <begin position="33"/>
        <end position="56"/>
    </location>
</feature>
<proteinExistence type="predicted"/>